<gene>
    <name evidence="3" type="ORF">FUSPEROL_01413</name>
</gene>
<dbReference type="HOGENOM" id="CLU_056162_2_0_0"/>
<name>D4CVG9_9FUSO</name>
<comment type="caution">
    <text evidence="3">The sequence shown here is derived from an EMBL/GenBank/DDBJ whole genome shotgun (WGS) entry which is preliminary data.</text>
</comment>
<dbReference type="PANTHER" id="PTHR30160">
    <property type="entry name" value="TETRAACYLDISACCHARIDE 4'-KINASE-RELATED"/>
    <property type="match status" value="1"/>
</dbReference>
<dbReference type="RefSeq" id="WP_005973299.1">
    <property type="nucleotide sequence ID" value="NZ_GG665896.1"/>
</dbReference>
<evidence type="ECO:0000313" key="3">
    <source>
        <dbReference type="EMBL" id="EFE86667.1"/>
    </source>
</evidence>
<keyword evidence="1" id="KW-0328">Glycosyltransferase</keyword>
<dbReference type="OrthoDB" id="89608at2"/>
<dbReference type="Pfam" id="PF01075">
    <property type="entry name" value="Glyco_transf_9"/>
    <property type="match status" value="1"/>
</dbReference>
<dbReference type="EMBL" id="ACJY01000071">
    <property type="protein sequence ID" value="EFE86667.1"/>
    <property type="molecule type" value="Genomic_DNA"/>
</dbReference>
<dbReference type="SUPFAM" id="SSF53756">
    <property type="entry name" value="UDP-Glycosyltransferase/glycogen phosphorylase"/>
    <property type="match status" value="1"/>
</dbReference>
<dbReference type="AlphaFoldDB" id="D4CVG9"/>
<organism evidence="3 4">
    <name type="scientific">Fusobacterium periodonticum ATCC 33693</name>
    <dbReference type="NCBI Taxonomy" id="546275"/>
    <lineage>
        <taxon>Bacteria</taxon>
        <taxon>Fusobacteriati</taxon>
        <taxon>Fusobacteriota</taxon>
        <taxon>Fusobacteriia</taxon>
        <taxon>Fusobacteriales</taxon>
        <taxon>Fusobacteriaceae</taxon>
        <taxon>Fusobacterium</taxon>
    </lineage>
</organism>
<evidence type="ECO:0000313" key="4">
    <source>
        <dbReference type="Proteomes" id="UP000003748"/>
    </source>
</evidence>
<dbReference type="Gene3D" id="3.40.50.2000">
    <property type="entry name" value="Glycogen Phosphorylase B"/>
    <property type="match status" value="2"/>
</dbReference>
<evidence type="ECO:0000256" key="2">
    <source>
        <dbReference type="ARBA" id="ARBA00022679"/>
    </source>
</evidence>
<sequence>MIRKLNRIFQDYMREKRLKIGKAIWDKKEKTNIIKGDNFIEDNNIKSILFLRYDGKIGDMIVNSLMFREIKKVFPDIKIGLIARGAAIDIVKNNPNVDEIYEYHKDRKKIKDLALKIKEEKYDLLIDFSEMLRVNQMMLINLCGARINIGIEKENWNLFDISLNVRDYDKHISELYMKILKFLGVNNINSSYDVFSSDYLLRKLDLENKKYCVFNPYAASKHRSFSNENIERISKIILEKDYENLILIGNEDKIKELRKLNINNESKVKVIETKGMSEVAELIKGADLIVSPDTSIVHLGKAFDKKMICIYRKELGKEDKNSILWGPNSEKAKVIFVEEKTKDGEEININHLNLDEFKKEMERI</sequence>
<reference evidence="3 4" key="1">
    <citation type="submission" date="2010-02" db="EMBL/GenBank/DDBJ databases">
        <authorList>
            <person name="Weinstock G."/>
            <person name="Sodergren E."/>
            <person name="Clifton S."/>
            <person name="Fulton L."/>
            <person name="Fulton B."/>
            <person name="Courtney L."/>
            <person name="Fronick C."/>
            <person name="Harrison M."/>
            <person name="Strong C."/>
            <person name="Farmer C."/>
            <person name="Delahaunty K."/>
            <person name="Markovic C."/>
            <person name="Hall O."/>
            <person name="Minx P."/>
            <person name="Tomlinson C."/>
            <person name="Mitreva M."/>
            <person name="Nelson J."/>
            <person name="Hou S."/>
            <person name="Wollam A."/>
            <person name="Pepin K.H."/>
            <person name="Johnson M."/>
            <person name="Bhonagiri V."/>
            <person name="Zhang X."/>
            <person name="Suruliraj S."/>
            <person name="Warren W."/>
            <person name="Chinwalla A."/>
            <person name="Mardis E.R."/>
            <person name="Wilson R.K."/>
        </authorList>
    </citation>
    <scope>NUCLEOTIDE SEQUENCE [LARGE SCALE GENOMIC DNA]</scope>
    <source>
        <strain evidence="3 4">ATCC 33693</strain>
    </source>
</reference>
<dbReference type="STRING" id="546275.FUSPEROL_01413"/>
<dbReference type="GeneID" id="78419650"/>
<keyword evidence="2 3" id="KW-0808">Transferase</keyword>
<protein>
    <submittedName>
        <fullName evidence="3">Heptosyltransferase</fullName>
    </submittedName>
</protein>
<dbReference type="eggNOG" id="COG0859">
    <property type="taxonomic scope" value="Bacteria"/>
</dbReference>
<evidence type="ECO:0000256" key="1">
    <source>
        <dbReference type="ARBA" id="ARBA00022676"/>
    </source>
</evidence>
<dbReference type="CDD" id="cd03789">
    <property type="entry name" value="GT9_LPS_heptosyltransferase"/>
    <property type="match status" value="1"/>
</dbReference>
<dbReference type="GO" id="GO:0005829">
    <property type="term" value="C:cytosol"/>
    <property type="evidence" value="ECO:0007669"/>
    <property type="project" value="TreeGrafter"/>
</dbReference>
<dbReference type="GO" id="GO:0009244">
    <property type="term" value="P:lipopolysaccharide core region biosynthetic process"/>
    <property type="evidence" value="ECO:0007669"/>
    <property type="project" value="TreeGrafter"/>
</dbReference>
<proteinExistence type="predicted"/>
<dbReference type="Proteomes" id="UP000003748">
    <property type="component" value="Unassembled WGS sequence"/>
</dbReference>
<dbReference type="InterPro" id="IPR051199">
    <property type="entry name" value="LPS_LOS_Heptosyltrfase"/>
</dbReference>
<dbReference type="InterPro" id="IPR002201">
    <property type="entry name" value="Glyco_trans_9"/>
</dbReference>
<dbReference type="GO" id="GO:0008713">
    <property type="term" value="F:ADP-heptose-lipopolysaccharide heptosyltransferase activity"/>
    <property type="evidence" value="ECO:0007669"/>
    <property type="project" value="TreeGrafter"/>
</dbReference>
<accession>D4CVG9</accession>
<dbReference type="PANTHER" id="PTHR30160:SF15">
    <property type="entry name" value="GLYCOSYLTRANSFERASE HI_0523-RELATED"/>
    <property type="match status" value="1"/>
</dbReference>